<dbReference type="AlphaFoldDB" id="A0A6H5HAY5"/>
<evidence type="ECO:0000313" key="1">
    <source>
        <dbReference type="EMBL" id="CAB0013267.1"/>
    </source>
</evidence>
<proteinExistence type="predicted"/>
<sequence>MTGNTKSVCPIEMGVVQTDFGTVSLNHVLLGIATSLQRMDVSQEQLMDGRRRNMRIKFSGDKIINNFWASTIAGDMAELLVMQLPVSNSPKFGPGGKWNDSVLPVFFYQNTNYDGVLRDYWDDTDAEILGGIDGNLVAQYPSCPSSSYHSDRRVRLNVIFDATWDPYVTLQVLIYLRIRK</sequence>
<protein>
    <submittedName>
        <fullName evidence="1">Uncharacterized protein</fullName>
    </submittedName>
</protein>
<dbReference type="Proteomes" id="UP000479000">
    <property type="component" value="Unassembled WGS sequence"/>
</dbReference>
<keyword evidence="2" id="KW-1185">Reference proteome</keyword>
<gene>
    <name evidence="1" type="ORF">NTEN_LOCUS17878</name>
</gene>
<organism evidence="1 2">
    <name type="scientific">Nesidiocoris tenuis</name>
    <dbReference type="NCBI Taxonomy" id="355587"/>
    <lineage>
        <taxon>Eukaryota</taxon>
        <taxon>Metazoa</taxon>
        <taxon>Ecdysozoa</taxon>
        <taxon>Arthropoda</taxon>
        <taxon>Hexapoda</taxon>
        <taxon>Insecta</taxon>
        <taxon>Pterygota</taxon>
        <taxon>Neoptera</taxon>
        <taxon>Paraneoptera</taxon>
        <taxon>Hemiptera</taxon>
        <taxon>Heteroptera</taxon>
        <taxon>Panheteroptera</taxon>
        <taxon>Cimicomorpha</taxon>
        <taxon>Miridae</taxon>
        <taxon>Dicyphina</taxon>
        <taxon>Nesidiocoris</taxon>
    </lineage>
</organism>
<evidence type="ECO:0000313" key="2">
    <source>
        <dbReference type="Proteomes" id="UP000479000"/>
    </source>
</evidence>
<dbReference type="EMBL" id="CADCXU010026408">
    <property type="protein sequence ID" value="CAB0013267.1"/>
    <property type="molecule type" value="Genomic_DNA"/>
</dbReference>
<accession>A0A6H5HAY5</accession>
<reference evidence="1 2" key="1">
    <citation type="submission" date="2020-02" db="EMBL/GenBank/DDBJ databases">
        <authorList>
            <person name="Ferguson B K."/>
        </authorList>
    </citation>
    <scope>NUCLEOTIDE SEQUENCE [LARGE SCALE GENOMIC DNA]</scope>
</reference>
<name>A0A6H5HAY5_9HEMI</name>
<dbReference type="OrthoDB" id="549017at2759"/>